<evidence type="ECO:0000259" key="11">
    <source>
        <dbReference type="Pfam" id="PF18097"/>
    </source>
</evidence>
<evidence type="ECO:0008006" key="14">
    <source>
        <dbReference type="Google" id="ProtNLM"/>
    </source>
</evidence>
<comment type="caution">
    <text evidence="12">The sequence shown here is derived from an EMBL/GenBank/DDBJ whole genome shotgun (WGS) entry which is preliminary data.</text>
</comment>
<organism evidence="12 13">
    <name type="scientific">Linnemannia gamsii</name>
    <dbReference type="NCBI Taxonomy" id="64522"/>
    <lineage>
        <taxon>Eukaryota</taxon>
        <taxon>Fungi</taxon>
        <taxon>Fungi incertae sedis</taxon>
        <taxon>Mucoromycota</taxon>
        <taxon>Mortierellomycotina</taxon>
        <taxon>Mortierellomycetes</taxon>
        <taxon>Mortierellales</taxon>
        <taxon>Mortierellaceae</taxon>
        <taxon>Linnemannia</taxon>
    </lineage>
</organism>
<name>A0A9P6QUG0_9FUNG</name>
<dbReference type="PANTHER" id="PTHR46009:SF1">
    <property type="entry name" value="VACUOLAR PROTEIN SORTING-ASSOCIATED PROTEIN VTA1 HOMOLOG"/>
    <property type="match status" value="1"/>
</dbReference>
<feature type="compositionally biased region" description="Polar residues" evidence="9">
    <location>
        <begin position="309"/>
        <end position="323"/>
    </location>
</feature>
<dbReference type="InterPro" id="IPR044538">
    <property type="entry name" value="Vta1-like"/>
</dbReference>
<dbReference type="Gene3D" id="1.20.5.420">
    <property type="entry name" value="Immunoglobulin FC, subunit C"/>
    <property type="match status" value="1"/>
</dbReference>
<evidence type="ECO:0000256" key="3">
    <source>
        <dbReference type="ARBA" id="ARBA00007895"/>
    </source>
</evidence>
<dbReference type="Proteomes" id="UP000823405">
    <property type="component" value="Unassembled WGS sequence"/>
</dbReference>
<evidence type="ECO:0000256" key="2">
    <source>
        <dbReference type="ARBA" id="ARBA00004496"/>
    </source>
</evidence>
<sequence length="436" mass="46995">MSVANVPDALKSITPFLQRAVQLQEREPVVSYYSNYYAAKLAIAKASKDNSCRPFIVELLDVLEKQRKDMGDNEAITSELVGYAHVENFAIKIFGKADDEDRAGQGSQKTAKNFVAAANFLELLKVFGDIDSEVEEKIKYAKWRAADIVKAIRDGRQPAPPPGANNNKTDQDLIDPSLTGFDNTAASANVFSPATSSTFPVNSQSPVQQQQQPPQQPAQGGAPAFPTISNFPSPPLGHSASTNNNDNNISNYNNNTGFNGSIDGGGMNNNWTQSGVSPNLNQGQIPYNHNPAGSPPVHQQPQQPQFPPSNYSNTNINNIQPTLPVSPTPPASQYSPYQPPAPTPAPAPAPVSNPYTPQPQQPFGGYKSPSAPYQQQPAAHSPYVPAAPAMVLDPAVSTQIQKHCKWTVSALTYDDIPTAIDNLEKALALLRPYNNK</sequence>
<keyword evidence="5" id="KW-0963">Cytoplasm</keyword>
<comment type="similarity">
    <text evidence="3">Belongs to the VTA1 family.</text>
</comment>
<dbReference type="InterPro" id="IPR039431">
    <property type="entry name" value="Vta1/CALS_N"/>
</dbReference>
<comment type="subcellular location">
    <subcellularLocation>
        <location evidence="2">Cytoplasm</location>
    </subcellularLocation>
    <subcellularLocation>
        <location evidence="1">Endosome membrane</location>
        <topology evidence="1">Peripheral membrane protein</topology>
    </subcellularLocation>
</comment>
<evidence type="ECO:0000313" key="12">
    <source>
        <dbReference type="EMBL" id="KAG0301898.1"/>
    </source>
</evidence>
<evidence type="ECO:0000256" key="9">
    <source>
        <dbReference type="SAM" id="MobiDB-lite"/>
    </source>
</evidence>
<evidence type="ECO:0000256" key="4">
    <source>
        <dbReference type="ARBA" id="ARBA00022448"/>
    </source>
</evidence>
<keyword evidence="8" id="KW-0472">Membrane</keyword>
<dbReference type="GO" id="GO:0015031">
    <property type="term" value="P:protein transport"/>
    <property type="evidence" value="ECO:0007669"/>
    <property type="project" value="UniProtKB-KW"/>
</dbReference>
<feature type="region of interest" description="Disordered" evidence="9">
    <location>
        <begin position="192"/>
        <end position="380"/>
    </location>
</feature>
<gene>
    <name evidence="12" type="ORF">BGZ97_002571</name>
</gene>
<evidence type="ECO:0000256" key="8">
    <source>
        <dbReference type="ARBA" id="ARBA00023136"/>
    </source>
</evidence>
<dbReference type="OrthoDB" id="391137at2759"/>
<keyword evidence="4" id="KW-0813">Transport</keyword>
<proteinExistence type="inferred from homology"/>
<dbReference type="InterPro" id="IPR023175">
    <property type="entry name" value="Vta1/CALS_N_sf"/>
</dbReference>
<evidence type="ECO:0000256" key="6">
    <source>
        <dbReference type="ARBA" id="ARBA00022753"/>
    </source>
</evidence>
<dbReference type="GO" id="GO:0005771">
    <property type="term" value="C:multivesicular body"/>
    <property type="evidence" value="ECO:0007669"/>
    <property type="project" value="TreeGrafter"/>
</dbReference>
<feature type="region of interest" description="Disordered" evidence="9">
    <location>
        <begin position="154"/>
        <end position="180"/>
    </location>
</feature>
<protein>
    <recommendedName>
        <fullName evidence="14">DUF605-domain-containing protein</fullName>
    </recommendedName>
</protein>
<dbReference type="GO" id="GO:0010008">
    <property type="term" value="C:endosome membrane"/>
    <property type="evidence" value="ECO:0007669"/>
    <property type="project" value="UniProtKB-SubCell"/>
</dbReference>
<dbReference type="Pfam" id="PF04652">
    <property type="entry name" value="Vta1"/>
    <property type="match status" value="1"/>
</dbReference>
<feature type="compositionally biased region" description="Polar residues" evidence="9">
    <location>
        <begin position="268"/>
        <end position="287"/>
    </location>
</feature>
<dbReference type="Gene3D" id="1.25.40.270">
    <property type="entry name" value="Vacuolar protein sorting-associated protein vta1"/>
    <property type="match status" value="1"/>
</dbReference>
<evidence type="ECO:0000313" key="13">
    <source>
        <dbReference type="Proteomes" id="UP000823405"/>
    </source>
</evidence>
<feature type="compositionally biased region" description="Low complexity" evidence="9">
    <location>
        <begin position="243"/>
        <end position="259"/>
    </location>
</feature>
<feature type="compositionally biased region" description="Low complexity" evidence="9">
    <location>
        <begin position="199"/>
        <end position="226"/>
    </location>
</feature>
<keyword evidence="7" id="KW-0653">Protein transport</keyword>
<dbReference type="GO" id="GO:0032511">
    <property type="term" value="P:late endosome to vacuole transport via multivesicular body sorting pathway"/>
    <property type="evidence" value="ECO:0007669"/>
    <property type="project" value="InterPro"/>
</dbReference>
<evidence type="ECO:0000256" key="5">
    <source>
        <dbReference type="ARBA" id="ARBA00022490"/>
    </source>
</evidence>
<evidence type="ECO:0000259" key="10">
    <source>
        <dbReference type="Pfam" id="PF04652"/>
    </source>
</evidence>
<dbReference type="InterPro" id="IPR041212">
    <property type="entry name" value="Vta1_C"/>
</dbReference>
<dbReference type="AlphaFoldDB" id="A0A9P6QUG0"/>
<keyword evidence="6" id="KW-0967">Endosome</keyword>
<feature type="domain" description="Vta1 C-terminal" evidence="11">
    <location>
        <begin position="396"/>
        <end position="431"/>
    </location>
</feature>
<dbReference type="Pfam" id="PF18097">
    <property type="entry name" value="Vta1_C"/>
    <property type="match status" value="1"/>
</dbReference>
<reference evidence="12" key="1">
    <citation type="journal article" date="2020" name="Fungal Divers.">
        <title>Resolving the Mortierellaceae phylogeny through synthesis of multi-gene phylogenetics and phylogenomics.</title>
        <authorList>
            <person name="Vandepol N."/>
            <person name="Liber J."/>
            <person name="Desiro A."/>
            <person name="Na H."/>
            <person name="Kennedy M."/>
            <person name="Barry K."/>
            <person name="Grigoriev I.V."/>
            <person name="Miller A.N."/>
            <person name="O'Donnell K."/>
            <person name="Stajich J.E."/>
            <person name="Bonito G."/>
        </authorList>
    </citation>
    <scope>NUCLEOTIDE SEQUENCE</scope>
    <source>
        <strain evidence="12">NVP60</strain>
    </source>
</reference>
<keyword evidence="13" id="KW-1185">Reference proteome</keyword>
<accession>A0A9P6QUG0</accession>
<feature type="domain" description="Vta1/callose synthase N-terminal" evidence="10">
    <location>
        <begin position="12"/>
        <end position="153"/>
    </location>
</feature>
<evidence type="ECO:0000256" key="1">
    <source>
        <dbReference type="ARBA" id="ARBA00004481"/>
    </source>
</evidence>
<evidence type="ECO:0000256" key="7">
    <source>
        <dbReference type="ARBA" id="ARBA00022927"/>
    </source>
</evidence>
<dbReference type="EMBL" id="JAAAIN010001571">
    <property type="protein sequence ID" value="KAG0301898.1"/>
    <property type="molecule type" value="Genomic_DNA"/>
</dbReference>
<feature type="compositionally biased region" description="Pro residues" evidence="9">
    <location>
        <begin position="337"/>
        <end position="360"/>
    </location>
</feature>
<dbReference type="PANTHER" id="PTHR46009">
    <property type="entry name" value="VACUOLAR PROTEIN SORTING-ASSOCIATED PROTEIN VTA1 HOMOLOG"/>
    <property type="match status" value="1"/>
</dbReference>